<dbReference type="InParanoid" id="A0A2H3CRE7"/>
<proteinExistence type="predicted"/>
<dbReference type="AlphaFoldDB" id="A0A2H3CRE7"/>
<accession>A0A2H3CRE7</accession>
<sequence length="123" mass="14182">MRTTPSRFPLRPEPSFFARISFSLLSIPCSCDIWVVYSVLLSMTRLTYALLDFTTASFSLIQISAQTVSLPEQERWRSLPWVLTIHIIAVAWLYSSLLSLTNVTRFDNVLSDMRPCQRCHDVH</sequence>
<keyword evidence="1" id="KW-0812">Transmembrane</keyword>
<keyword evidence="1" id="KW-0472">Membrane</keyword>
<reference evidence="3" key="1">
    <citation type="journal article" date="2017" name="Nat. Ecol. Evol.">
        <title>Genome expansion and lineage-specific genetic innovations in the forest pathogenic fungi Armillaria.</title>
        <authorList>
            <person name="Sipos G."/>
            <person name="Prasanna A.N."/>
            <person name="Walter M.C."/>
            <person name="O'Connor E."/>
            <person name="Balint B."/>
            <person name="Krizsan K."/>
            <person name="Kiss B."/>
            <person name="Hess J."/>
            <person name="Varga T."/>
            <person name="Slot J."/>
            <person name="Riley R."/>
            <person name="Boka B."/>
            <person name="Rigling D."/>
            <person name="Barry K."/>
            <person name="Lee J."/>
            <person name="Mihaltcheva S."/>
            <person name="LaButti K."/>
            <person name="Lipzen A."/>
            <person name="Waldron R."/>
            <person name="Moloney N.M."/>
            <person name="Sperisen C."/>
            <person name="Kredics L."/>
            <person name="Vagvoelgyi C."/>
            <person name="Patrignani A."/>
            <person name="Fitzpatrick D."/>
            <person name="Nagy I."/>
            <person name="Doyle S."/>
            <person name="Anderson J.B."/>
            <person name="Grigoriev I.V."/>
            <person name="Gueldener U."/>
            <person name="Muensterkoetter M."/>
            <person name="Nagy L.G."/>
        </authorList>
    </citation>
    <scope>NUCLEOTIDE SEQUENCE [LARGE SCALE GENOMIC DNA]</scope>
    <source>
        <strain evidence="3">Ar21-2</strain>
    </source>
</reference>
<feature type="transmembrane region" description="Helical" evidence="1">
    <location>
        <begin position="20"/>
        <end position="41"/>
    </location>
</feature>
<evidence type="ECO:0000313" key="3">
    <source>
        <dbReference type="Proteomes" id="UP000217790"/>
    </source>
</evidence>
<dbReference type="Proteomes" id="UP000217790">
    <property type="component" value="Unassembled WGS sequence"/>
</dbReference>
<feature type="transmembrane region" description="Helical" evidence="1">
    <location>
        <begin position="81"/>
        <end position="104"/>
    </location>
</feature>
<gene>
    <name evidence="2" type="ORF">ARMGADRAFT_775031</name>
</gene>
<keyword evidence="1" id="KW-1133">Transmembrane helix</keyword>
<protein>
    <submittedName>
        <fullName evidence="2">Uncharacterized protein</fullName>
    </submittedName>
</protein>
<name>A0A2H3CRE7_ARMGA</name>
<evidence type="ECO:0000313" key="2">
    <source>
        <dbReference type="EMBL" id="PBK81792.1"/>
    </source>
</evidence>
<dbReference type="EMBL" id="KZ293725">
    <property type="protein sequence ID" value="PBK81792.1"/>
    <property type="molecule type" value="Genomic_DNA"/>
</dbReference>
<organism evidence="2 3">
    <name type="scientific">Armillaria gallica</name>
    <name type="common">Bulbous honey fungus</name>
    <name type="synonym">Armillaria bulbosa</name>
    <dbReference type="NCBI Taxonomy" id="47427"/>
    <lineage>
        <taxon>Eukaryota</taxon>
        <taxon>Fungi</taxon>
        <taxon>Dikarya</taxon>
        <taxon>Basidiomycota</taxon>
        <taxon>Agaricomycotina</taxon>
        <taxon>Agaricomycetes</taxon>
        <taxon>Agaricomycetidae</taxon>
        <taxon>Agaricales</taxon>
        <taxon>Marasmiineae</taxon>
        <taxon>Physalacriaceae</taxon>
        <taxon>Armillaria</taxon>
    </lineage>
</organism>
<evidence type="ECO:0000256" key="1">
    <source>
        <dbReference type="SAM" id="Phobius"/>
    </source>
</evidence>
<keyword evidence="3" id="KW-1185">Reference proteome</keyword>